<keyword evidence="4" id="KW-1185">Reference proteome</keyword>
<dbReference type="SMART" id="SM00287">
    <property type="entry name" value="SH3b"/>
    <property type="match status" value="1"/>
</dbReference>
<accession>Q8DMN6</accession>
<dbReference type="KEGG" id="tel:tll0075"/>
<dbReference type="Pfam" id="PF08239">
    <property type="entry name" value="SH3_3"/>
    <property type="match status" value="1"/>
</dbReference>
<dbReference type="InterPro" id="IPR003646">
    <property type="entry name" value="SH3-like_bac-type"/>
</dbReference>
<sequence>MMKPVVRVLQWFLGTFLGLGLMTLVAAAMIMPLIFNLLWPPPRPQVEAHHLPPPTPPASSANSPSASPEPSPTESPQPNPEGRVIYGEGLRVRDRPSREANALGGVAFDEVVTILERSEDGEWLKIRTKNNLEGWVLAFGVQVTTPQSPASSETPQ</sequence>
<dbReference type="STRING" id="197221.gene:10746653"/>
<dbReference type="EMBL" id="BA000039">
    <property type="protein sequence ID" value="BAC07628.1"/>
    <property type="molecule type" value="Genomic_DNA"/>
</dbReference>
<evidence type="ECO:0000313" key="3">
    <source>
        <dbReference type="EMBL" id="BAC07628.1"/>
    </source>
</evidence>
<name>Q8DMN6_THEVB</name>
<dbReference type="PROSITE" id="PS51781">
    <property type="entry name" value="SH3B"/>
    <property type="match status" value="1"/>
</dbReference>
<feature type="region of interest" description="Disordered" evidence="1">
    <location>
        <begin position="46"/>
        <end position="90"/>
    </location>
</feature>
<evidence type="ECO:0000313" key="4">
    <source>
        <dbReference type="Proteomes" id="UP000000440"/>
    </source>
</evidence>
<proteinExistence type="predicted"/>
<gene>
    <name evidence="3" type="ordered locus">tll0075</name>
</gene>
<dbReference type="eggNOG" id="COG3103">
    <property type="taxonomic scope" value="Bacteria"/>
</dbReference>
<protein>
    <submittedName>
        <fullName evidence="3">Tll0075 protein</fullName>
    </submittedName>
</protein>
<evidence type="ECO:0000259" key="2">
    <source>
        <dbReference type="PROSITE" id="PS51781"/>
    </source>
</evidence>
<dbReference type="EnsemblBacteria" id="BAC07628">
    <property type="protein sequence ID" value="BAC07628"/>
    <property type="gene ID" value="BAC07628"/>
</dbReference>
<dbReference type="Proteomes" id="UP000000440">
    <property type="component" value="Chromosome"/>
</dbReference>
<reference evidence="3 4" key="1">
    <citation type="journal article" date="2002" name="DNA Res.">
        <title>Complete genome structure of the thermophilic cyanobacterium Thermosynechococcus elongatus BP-1.</title>
        <authorList>
            <person name="Nakamura Y."/>
            <person name="Kaneko T."/>
            <person name="Sato S."/>
            <person name="Ikeuchi M."/>
            <person name="Katoh H."/>
            <person name="Sasamoto S."/>
            <person name="Watanabe A."/>
            <person name="Iriguchi M."/>
            <person name="Kawashima K."/>
            <person name="Kimura T."/>
            <person name="Kishida Y."/>
            <person name="Kiyokawa C."/>
            <person name="Kohara M."/>
            <person name="Matsumoto M."/>
            <person name="Matsuno A."/>
            <person name="Nakazaki N."/>
            <person name="Shimpo S."/>
            <person name="Sugimoto M."/>
            <person name="Takeuchi C."/>
            <person name="Yamada M."/>
            <person name="Tabata S."/>
        </authorList>
    </citation>
    <scope>NUCLEOTIDE SEQUENCE [LARGE SCALE GENOMIC DNA]</scope>
    <source>
        <strain evidence="4">IAM M-273 / NIES-2133 / BP-1</strain>
    </source>
</reference>
<organism evidence="3 4">
    <name type="scientific">Thermosynechococcus vestitus (strain NIES-2133 / IAM M-273 / BP-1)</name>
    <dbReference type="NCBI Taxonomy" id="197221"/>
    <lineage>
        <taxon>Bacteria</taxon>
        <taxon>Bacillati</taxon>
        <taxon>Cyanobacteriota</taxon>
        <taxon>Cyanophyceae</taxon>
        <taxon>Acaryochloridales</taxon>
        <taxon>Thermosynechococcaceae</taxon>
        <taxon>Thermosynechococcus</taxon>
    </lineage>
</organism>
<feature type="domain" description="SH3b" evidence="2">
    <location>
        <begin position="80"/>
        <end position="145"/>
    </location>
</feature>
<dbReference type="AlphaFoldDB" id="Q8DMN6"/>
<feature type="compositionally biased region" description="Pro residues" evidence="1">
    <location>
        <begin position="67"/>
        <end position="79"/>
    </location>
</feature>
<evidence type="ECO:0000256" key="1">
    <source>
        <dbReference type="SAM" id="MobiDB-lite"/>
    </source>
</evidence>
<dbReference type="RefSeq" id="WP_011055930.1">
    <property type="nucleotide sequence ID" value="NC_004113.1"/>
</dbReference>
<dbReference type="Gene3D" id="2.30.30.40">
    <property type="entry name" value="SH3 Domains"/>
    <property type="match status" value="1"/>
</dbReference>